<dbReference type="InterPro" id="IPR009057">
    <property type="entry name" value="Homeodomain-like_sf"/>
</dbReference>
<evidence type="ECO:0000259" key="4">
    <source>
        <dbReference type="PROSITE" id="PS01124"/>
    </source>
</evidence>
<dbReference type="InterPro" id="IPR020449">
    <property type="entry name" value="Tscrpt_reg_AraC-type_HTH"/>
</dbReference>
<evidence type="ECO:0000256" key="1">
    <source>
        <dbReference type="ARBA" id="ARBA00023015"/>
    </source>
</evidence>
<dbReference type="PROSITE" id="PS01124">
    <property type="entry name" value="HTH_ARAC_FAMILY_2"/>
    <property type="match status" value="1"/>
</dbReference>
<dbReference type="InterPro" id="IPR018060">
    <property type="entry name" value="HTH_AraC"/>
</dbReference>
<accession>A0AAU9Q478</accession>
<dbReference type="GO" id="GO:0043565">
    <property type="term" value="F:sequence-specific DNA binding"/>
    <property type="evidence" value="ECO:0007669"/>
    <property type="project" value="InterPro"/>
</dbReference>
<dbReference type="PANTHER" id="PTHR43280">
    <property type="entry name" value="ARAC-FAMILY TRANSCRIPTIONAL REGULATOR"/>
    <property type="match status" value="1"/>
</dbReference>
<dbReference type="AlphaFoldDB" id="A0AAU9Q478"/>
<reference evidence="5" key="1">
    <citation type="submission" date="2022-01" db="EMBL/GenBank/DDBJ databases">
        <authorList>
            <person name="Lagorce A."/>
        </authorList>
    </citation>
    <scope>NUCLEOTIDE SEQUENCE</scope>
    <source>
        <strain evidence="5">Th15_F1_D04</strain>
    </source>
</reference>
<dbReference type="PROSITE" id="PS00041">
    <property type="entry name" value="HTH_ARAC_FAMILY_1"/>
    <property type="match status" value="1"/>
</dbReference>
<sequence>MSAFFVCHTRKIRTNMPNIEIIRFNHFTARKSERYTATHNGLYVVEEGSLVINQPSGEQIELNAGDFTLYNSADLRSAEAKPGNFKALALVFDIGLFSEFKSVHPNVQSETEERRFYPFSSESQSSIAQLKDTLIELADNKAPQYAQGHIALALLSLMVEVQPDILSIIDDASSLTASQKAIKYIEKNIEKDITLEALATHMSMSIATLKRRLAAENLSFSHILKVKRINHAATQLRVSQKSITQIAFESGFKSAAHFSTAFKSIYSITPKEFRSQIAK</sequence>
<dbReference type="PRINTS" id="PR00032">
    <property type="entry name" value="HTHARAC"/>
</dbReference>
<comment type="caution">
    <text evidence="5">The sequence shown here is derived from an EMBL/GenBank/DDBJ whole genome shotgun (WGS) entry which is preliminary data.</text>
</comment>
<gene>
    <name evidence="5" type="ORF">THF1D04_20521</name>
</gene>
<protein>
    <submittedName>
        <fullName evidence="5">HTH araC/xylS-type domain-containing protein</fullName>
    </submittedName>
</protein>
<dbReference type="SUPFAM" id="SSF46689">
    <property type="entry name" value="Homeodomain-like"/>
    <property type="match status" value="1"/>
</dbReference>
<dbReference type="Gene3D" id="1.10.10.60">
    <property type="entry name" value="Homeodomain-like"/>
    <property type="match status" value="1"/>
</dbReference>
<keyword evidence="2" id="KW-0238">DNA-binding</keyword>
<feature type="domain" description="HTH araC/xylS-type" evidence="4">
    <location>
        <begin position="179"/>
        <end position="276"/>
    </location>
</feature>
<dbReference type="EMBL" id="CAKMTQ010000012">
    <property type="protein sequence ID" value="CAH1527115.1"/>
    <property type="molecule type" value="Genomic_DNA"/>
</dbReference>
<dbReference type="InterPro" id="IPR018062">
    <property type="entry name" value="HTH_AraC-typ_CS"/>
</dbReference>
<evidence type="ECO:0000256" key="3">
    <source>
        <dbReference type="ARBA" id="ARBA00023163"/>
    </source>
</evidence>
<evidence type="ECO:0000313" key="6">
    <source>
        <dbReference type="Proteomes" id="UP001295420"/>
    </source>
</evidence>
<dbReference type="GO" id="GO:0003700">
    <property type="term" value="F:DNA-binding transcription factor activity"/>
    <property type="evidence" value="ECO:0007669"/>
    <property type="project" value="InterPro"/>
</dbReference>
<evidence type="ECO:0000313" key="5">
    <source>
        <dbReference type="EMBL" id="CAH1527115.1"/>
    </source>
</evidence>
<evidence type="ECO:0000256" key="2">
    <source>
        <dbReference type="ARBA" id="ARBA00023125"/>
    </source>
</evidence>
<proteinExistence type="predicted"/>
<dbReference type="Pfam" id="PF12833">
    <property type="entry name" value="HTH_18"/>
    <property type="match status" value="1"/>
</dbReference>
<dbReference type="SMART" id="SM00342">
    <property type="entry name" value="HTH_ARAC"/>
    <property type="match status" value="1"/>
</dbReference>
<dbReference type="PANTHER" id="PTHR43280:SF28">
    <property type="entry name" value="HTH-TYPE TRANSCRIPTIONAL ACTIVATOR RHAS"/>
    <property type="match status" value="1"/>
</dbReference>
<organism evidence="5 6">
    <name type="scientific">Vibrio owensii</name>
    <dbReference type="NCBI Taxonomy" id="696485"/>
    <lineage>
        <taxon>Bacteria</taxon>
        <taxon>Pseudomonadati</taxon>
        <taxon>Pseudomonadota</taxon>
        <taxon>Gammaproteobacteria</taxon>
        <taxon>Vibrionales</taxon>
        <taxon>Vibrionaceae</taxon>
        <taxon>Vibrio</taxon>
    </lineage>
</organism>
<keyword evidence="1" id="KW-0805">Transcription regulation</keyword>
<name>A0AAU9Q478_9VIBR</name>
<dbReference type="Proteomes" id="UP001295420">
    <property type="component" value="Unassembled WGS sequence"/>
</dbReference>
<keyword evidence="3" id="KW-0804">Transcription</keyword>